<dbReference type="AlphaFoldDB" id="A0A2P4QKQ9"/>
<accession>A0A2P4QKQ9</accession>
<organism evidence="2 3">
    <name type="scientific">Rhizophagus irregularis (strain DAOM 181602 / DAOM 197198 / MUCL 43194)</name>
    <name type="common">Arbuscular mycorrhizal fungus</name>
    <name type="synonym">Glomus intraradices</name>
    <dbReference type="NCBI Taxonomy" id="747089"/>
    <lineage>
        <taxon>Eukaryota</taxon>
        <taxon>Fungi</taxon>
        <taxon>Fungi incertae sedis</taxon>
        <taxon>Mucoromycota</taxon>
        <taxon>Glomeromycotina</taxon>
        <taxon>Glomeromycetes</taxon>
        <taxon>Glomerales</taxon>
        <taxon>Glomeraceae</taxon>
        <taxon>Rhizophagus</taxon>
    </lineage>
</organism>
<protein>
    <submittedName>
        <fullName evidence="2">Uncharacterized protein</fullName>
    </submittedName>
</protein>
<keyword evidence="3" id="KW-1185">Reference proteome</keyword>
<dbReference type="Proteomes" id="UP000018888">
    <property type="component" value="Unassembled WGS sequence"/>
</dbReference>
<evidence type="ECO:0000313" key="3">
    <source>
        <dbReference type="Proteomes" id="UP000018888"/>
    </source>
</evidence>
<keyword evidence="1" id="KW-0812">Transmembrane</keyword>
<evidence type="ECO:0000313" key="2">
    <source>
        <dbReference type="EMBL" id="POG78225.1"/>
    </source>
</evidence>
<feature type="transmembrane region" description="Helical" evidence="1">
    <location>
        <begin position="6"/>
        <end position="26"/>
    </location>
</feature>
<proteinExistence type="predicted"/>
<name>A0A2P4QKQ9_RHIID</name>
<reference evidence="2 3" key="2">
    <citation type="journal article" date="2018" name="New Phytol.">
        <title>High intraspecific genome diversity in the model arbuscular mycorrhizal symbiont Rhizophagus irregularis.</title>
        <authorList>
            <person name="Chen E.C.H."/>
            <person name="Morin E."/>
            <person name="Beaudet D."/>
            <person name="Noel J."/>
            <person name="Yildirir G."/>
            <person name="Ndikumana S."/>
            <person name="Charron P."/>
            <person name="St-Onge C."/>
            <person name="Giorgi J."/>
            <person name="Kruger M."/>
            <person name="Marton T."/>
            <person name="Ropars J."/>
            <person name="Grigoriev I.V."/>
            <person name="Hainaut M."/>
            <person name="Henrissat B."/>
            <person name="Roux C."/>
            <person name="Martin F."/>
            <person name="Corradi N."/>
        </authorList>
    </citation>
    <scope>NUCLEOTIDE SEQUENCE [LARGE SCALE GENOMIC DNA]</scope>
    <source>
        <strain evidence="2 3">DAOM 197198</strain>
    </source>
</reference>
<dbReference type="EMBL" id="AUPC02000034">
    <property type="protein sequence ID" value="POG78225.1"/>
    <property type="molecule type" value="Genomic_DNA"/>
</dbReference>
<comment type="caution">
    <text evidence="2">The sequence shown here is derived from an EMBL/GenBank/DDBJ whole genome shotgun (WGS) entry which is preliminary data.</text>
</comment>
<gene>
    <name evidence="2" type="ORF">GLOIN_2v1837064</name>
</gene>
<evidence type="ECO:0000256" key="1">
    <source>
        <dbReference type="SAM" id="Phobius"/>
    </source>
</evidence>
<reference evidence="2 3" key="1">
    <citation type="journal article" date="2013" name="Proc. Natl. Acad. Sci. U.S.A.">
        <title>Genome of an arbuscular mycorrhizal fungus provides insight into the oldest plant symbiosis.</title>
        <authorList>
            <person name="Tisserant E."/>
            <person name="Malbreil M."/>
            <person name="Kuo A."/>
            <person name="Kohler A."/>
            <person name="Symeonidi A."/>
            <person name="Balestrini R."/>
            <person name="Charron P."/>
            <person name="Duensing N."/>
            <person name="Frei Dit Frey N."/>
            <person name="Gianinazzi-Pearson V."/>
            <person name="Gilbert L.B."/>
            <person name="Handa Y."/>
            <person name="Herr J.R."/>
            <person name="Hijri M."/>
            <person name="Koul R."/>
            <person name="Kawaguchi M."/>
            <person name="Krajinski F."/>
            <person name="Lammers P.J."/>
            <person name="Masclaux F.G."/>
            <person name="Murat C."/>
            <person name="Morin E."/>
            <person name="Ndikumana S."/>
            <person name="Pagni M."/>
            <person name="Petitpierre D."/>
            <person name="Requena N."/>
            <person name="Rosikiewicz P."/>
            <person name="Riley R."/>
            <person name="Saito K."/>
            <person name="San Clemente H."/>
            <person name="Shapiro H."/>
            <person name="van Tuinen D."/>
            <person name="Becard G."/>
            <person name="Bonfante P."/>
            <person name="Paszkowski U."/>
            <person name="Shachar-Hill Y.Y."/>
            <person name="Tuskan G.A."/>
            <person name="Young P.W."/>
            <person name="Sanders I.R."/>
            <person name="Henrissat B."/>
            <person name="Rensing S.A."/>
            <person name="Grigoriev I.V."/>
            <person name="Corradi N."/>
            <person name="Roux C."/>
            <person name="Martin F."/>
        </authorList>
    </citation>
    <scope>NUCLEOTIDE SEQUENCE [LARGE SCALE GENOMIC DNA]</scope>
    <source>
        <strain evidence="2 3">DAOM 197198</strain>
    </source>
</reference>
<sequence>FFFFFFVINTSFFFLNTTYQVVLNHFKIFFRSKFYQLYFLSFITQKIFL</sequence>
<keyword evidence="1" id="KW-0472">Membrane</keyword>
<feature type="non-terminal residue" evidence="2">
    <location>
        <position position="1"/>
    </location>
</feature>
<keyword evidence="1" id="KW-1133">Transmembrane helix</keyword>